<dbReference type="Pfam" id="PF00497">
    <property type="entry name" value="SBP_bac_3"/>
    <property type="match status" value="1"/>
</dbReference>
<dbReference type="Gene3D" id="3.40.190.10">
    <property type="entry name" value="Periplasmic binding protein-like II"/>
    <property type="match status" value="2"/>
</dbReference>
<reference evidence="3 4" key="1">
    <citation type="submission" date="2018-06" db="EMBL/GenBank/DDBJ databases">
        <title>Three novel Pseudomonas species isolated from symptomatic oak.</title>
        <authorList>
            <person name="Bueno-Gonzalez V."/>
            <person name="Brady C."/>
        </authorList>
    </citation>
    <scope>NUCLEOTIDE SEQUENCE [LARGE SCALE GENOMIC DNA]</scope>
    <source>
        <strain evidence="3 4">P26B</strain>
    </source>
</reference>
<evidence type="ECO:0000313" key="4">
    <source>
        <dbReference type="Proteomes" id="UP000291334"/>
    </source>
</evidence>
<feature type="signal peptide" evidence="1">
    <location>
        <begin position="1"/>
        <end position="25"/>
    </location>
</feature>
<protein>
    <submittedName>
        <fullName evidence="3">Amino acid ABC transporter substrate-binding protein</fullName>
    </submittedName>
</protein>
<organism evidence="3 4">
    <name type="scientific">Phytopseudomonas dryadis</name>
    <dbReference type="NCBI Taxonomy" id="2487520"/>
    <lineage>
        <taxon>Bacteria</taxon>
        <taxon>Pseudomonadati</taxon>
        <taxon>Pseudomonadota</taxon>
        <taxon>Gammaproteobacteria</taxon>
        <taxon>Pseudomonadales</taxon>
        <taxon>Pseudomonadaceae</taxon>
        <taxon>Phytopseudomonas</taxon>
    </lineage>
</organism>
<dbReference type="Proteomes" id="UP000291334">
    <property type="component" value="Unassembled WGS sequence"/>
</dbReference>
<gene>
    <name evidence="3" type="ORF">DNK34_16730</name>
</gene>
<evidence type="ECO:0000313" key="3">
    <source>
        <dbReference type="EMBL" id="TBV03235.1"/>
    </source>
</evidence>
<dbReference type="PANTHER" id="PTHR38834:SF3">
    <property type="entry name" value="SOLUTE-BINDING PROTEIN FAMILY 3_N-TERMINAL DOMAIN-CONTAINING PROTEIN"/>
    <property type="match status" value="1"/>
</dbReference>
<accession>A0ABY1Z5U8</accession>
<feature type="domain" description="Solute-binding protein family 3/N-terminal" evidence="2">
    <location>
        <begin position="37"/>
        <end position="245"/>
    </location>
</feature>
<keyword evidence="4" id="KW-1185">Reference proteome</keyword>
<dbReference type="PANTHER" id="PTHR38834">
    <property type="entry name" value="PERIPLASMIC SUBSTRATE BINDING PROTEIN FAMILY 3"/>
    <property type="match status" value="1"/>
</dbReference>
<dbReference type="InterPro" id="IPR001638">
    <property type="entry name" value="Solute-binding_3/MltF_N"/>
</dbReference>
<keyword evidence="1" id="KW-0732">Signal</keyword>
<proteinExistence type="predicted"/>
<dbReference type="EMBL" id="QJUM01000020">
    <property type="protein sequence ID" value="TBV03235.1"/>
    <property type="molecule type" value="Genomic_DNA"/>
</dbReference>
<dbReference type="RefSeq" id="WP_131176260.1">
    <property type="nucleotide sequence ID" value="NZ_QJUM01000020.1"/>
</dbReference>
<name>A0ABY1Z5U8_9GAMM</name>
<evidence type="ECO:0000256" key="1">
    <source>
        <dbReference type="SAM" id="SignalP"/>
    </source>
</evidence>
<comment type="caution">
    <text evidence="3">The sequence shown here is derived from an EMBL/GenBank/DDBJ whole genome shotgun (WGS) entry which is preliminary data.</text>
</comment>
<feature type="chain" id="PRO_5047428748" evidence="1">
    <location>
        <begin position="26"/>
        <end position="256"/>
    </location>
</feature>
<dbReference type="SUPFAM" id="SSF53850">
    <property type="entry name" value="Periplasmic binding protein-like II"/>
    <property type="match status" value="1"/>
</dbReference>
<evidence type="ECO:0000259" key="2">
    <source>
        <dbReference type="Pfam" id="PF00497"/>
    </source>
</evidence>
<sequence length="256" mass="28550">MTVKPAWLTACLLSLLSVISLNAQAELPAGYKVVLQTENFPPFNMADNDKNFARDANIKGVSATIVREMFKRAGIDYTLTLRFPWARIYDSTLENANHGLFSTSMNEARRPLFKWVGPIAKVERVLLAAPGSNIPNLKDLNEASQYRIGSYKDSAASQTLEKAGLQPINTLRDPENIGKLTQGRIDLWGTTDPVWRHQARQANVNGLRTVLTFDRSDLYLALNLDTPDDVVARLQQALDQMKSEGYGTCNKHPELC</sequence>